<gene>
    <name evidence="2" type="ORF">SELMODRAFT_404340</name>
</gene>
<feature type="transmembrane region" description="Helical" evidence="1">
    <location>
        <begin position="132"/>
        <end position="158"/>
    </location>
</feature>
<dbReference type="KEGG" id="smo:SELMODRAFT_404340"/>
<dbReference type="Gramene" id="EFJ36390">
    <property type="protein sequence ID" value="EFJ36390"/>
    <property type="gene ID" value="SELMODRAFT_404340"/>
</dbReference>
<keyword evidence="1" id="KW-1133">Transmembrane helix</keyword>
<dbReference type="HOGENOM" id="CLU_087122_0_0_1"/>
<feature type="transmembrane region" description="Helical" evidence="1">
    <location>
        <begin position="23"/>
        <end position="48"/>
    </location>
</feature>
<accession>D8QV10</accession>
<feature type="transmembrane region" description="Helical" evidence="1">
    <location>
        <begin position="237"/>
        <end position="263"/>
    </location>
</feature>
<dbReference type="PANTHER" id="PTHR33133">
    <property type="entry name" value="OS08G0107100 PROTEIN-RELATED"/>
    <property type="match status" value="1"/>
</dbReference>
<organism evidence="3">
    <name type="scientific">Selaginella moellendorffii</name>
    <name type="common">Spikemoss</name>
    <dbReference type="NCBI Taxonomy" id="88036"/>
    <lineage>
        <taxon>Eukaryota</taxon>
        <taxon>Viridiplantae</taxon>
        <taxon>Streptophyta</taxon>
        <taxon>Embryophyta</taxon>
        <taxon>Tracheophyta</taxon>
        <taxon>Lycopodiopsida</taxon>
        <taxon>Selaginellales</taxon>
        <taxon>Selaginellaceae</taxon>
        <taxon>Selaginella</taxon>
    </lineage>
</organism>
<keyword evidence="3" id="KW-1185">Reference proteome</keyword>
<dbReference type="EMBL" id="GL377567">
    <property type="protein sequence ID" value="EFJ36390.1"/>
    <property type="molecule type" value="Genomic_DNA"/>
</dbReference>
<sequence>MEGKSFHAISKAAGIICQKESKLFLSLTVILPAAGVQVFLVPAVLSFLGLDPKPLARLINSSGPFISSAVVESFLRWVSDVTAKQAIALLSSLAISAALWTVSTASLVSTAARVHRGEEISRWEALHFRPRVWLALLSVALCSLLIQALEFALSLSYLHDEVNVIFSLMAFAEYLSMVASLAATVAVLDGFAGVRALREAARLLHRNLPMGLALWVMHYFVFDVGALNNLAASTKEWWWIVLWIFTVSAGSLWWSSVHVAFYFSCLPDEEMKQDYTPLA</sequence>
<evidence type="ECO:0000256" key="1">
    <source>
        <dbReference type="SAM" id="Phobius"/>
    </source>
</evidence>
<dbReference type="Proteomes" id="UP000001514">
    <property type="component" value="Unassembled WGS sequence"/>
</dbReference>
<feature type="transmembrane region" description="Helical" evidence="1">
    <location>
        <begin position="86"/>
        <end position="111"/>
    </location>
</feature>
<keyword evidence="1" id="KW-0812">Transmembrane</keyword>
<evidence type="ECO:0000313" key="2">
    <source>
        <dbReference type="EMBL" id="EFJ36390.1"/>
    </source>
</evidence>
<name>D8QV10_SELML</name>
<dbReference type="InParanoid" id="D8QV10"/>
<reference evidence="2 3" key="1">
    <citation type="journal article" date="2011" name="Science">
        <title>The Selaginella genome identifies genetic changes associated with the evolution of vascular plants.</title>
        <authorList>
            <person name="Banks J.A."/>
            <person name="Nishiyama T."/>
            <person name="Hasebe M."/>
            <person name="Bowman J.L."/>
            <person name="Gribskov M."/>
            <person name="dePamphilis C."/>
            <person name="Albert V.A."/>
            <person name="Aono N."/>
            <person name="Aoyama T."/>
            <person name="Ambrose B.A."/>
            <person name="Ashton N.W."/>
            <person name="Axtell M.J."/>
            <person name="Barker E."/>
            <person name="Barker M.S."/>
            <person name="Bennetzen J.L."/>
            <person name="Bonawitz N.D."/>
            <person name="Chapple C."/>
            <person name="Cheng C."/>
            <person name="Correa L.G."/>
            <person name="Dacre M."/>
            <person name="DeBarry J."/>
            <person name="Dreyer I."/>
            <person name="Elias M."/>
            <person name="Engstrom E.M."/>
            <person name="Estelle M."/>
            <person name="Feng L."/>
            <person name="Finet C."/>
            <person name="Floyd S.K."/>
            <person name="Frommer W.B."/>
            <person name="Fujita T."/>
            <person name="Gramzow L."/>
            <person name="Gutensohn M."/>
            <person name="Harholt J."/>
            <person name="Hattori M."/>
            <person name="Heyl A."/>
            <person name="Hirai T."/>
            <person name="Hiwatashi Y."/>
            <person name="Ishikawa M."/>
            <person name="Iwata M."/>
            <person name="Karol K.G."/>
            <person name="Koehler B."/>
            <person name="Kolukisaoglu U."/>
            <person name="Kubo M."/>
            <person name="Kurata T."/>
            <person name="Lalonde S."/>
            <person name="Li K."/>
            <person name="Li Y."/>
            <person name="Litt A."/>
            <person name="Lyons E."/>
            <person name="Manning G."/>
            <person name="Maruyama T."/>
            <person name="Michael T.P."/>
            <person name="Mikami K."/>
            <person name="Miyazaki S."/>
            <person name="Morinaga S."/>
            <person name="Murata T."/>
            <person name="Mueller-Roeber B."/>
            <person name="Nelson D.R."/>
            <person name="Obara M."/>
            <person name="Oguri Y."/>
            <person name="Olmstead R.G."/>
            <person name="Onodera N."/>
            <person name="Petersen B.L."/>
            <person name="Pils B."/>
            <person name="Prigge M."/>
            <person name="Rensing S.A."/>
            <person name="Riano-Pachon D.M."/>
            <person name="Roberts A.W."/>
            <person name="Sato Y."/>
            <person name="Scheller H.V."/>
            <person name="Schulz B."/>
            <person name="Schulz C."/>
            <person name="Shakirov E.V."/>
            <person name="Shibagaki N."/>
            <person name="Shinohara N."/>
            <person name="Shippen D.E."/>
            <person name="Soerensen I."/>
            <person name="Sotooka R."/>
            <person name="Sugimoto N."/>
            <person name="Sugita M."/>
            <person name="Sumikawa N."/>
            <person name="Tanurdzic M."/>
            <person name="Theissen G."/>
            <person name="Ulvskov P."/>
            <person name="Wakazuki S."/>
            <person name="Weng J.K."/>
            <person name="Willats W.W."/>
            <person name="Wipf D."/>
            <person name="Wolf P.G."/>
            <person name="Yang L."/>
            <person name="Zimmer A.D."/>
            <person name="Zhu Q."/>
            <person name="Mitros T."/>
            <person name="Hellsten U."/>
            <person name="Loque D."/>
            <person name="Otillar R."/>
            <person name="Salamov A."/>
            <person name="Schmutz J."/>
            <person name="Shapiro H."/>
            <person name="Lindquist E."/>
            <person name="Lucas S."/>
            <person name="Rokhsar D."/>
            <person name="Grigoriev I.V."/>
        </authorList>
    </citation>
    <scope>NUCLEOTIDE SEQUENCE [LARGE SCALE GENOMIC DNA]</scope>
</reference>
<dbReference type="PANTHER" id="PTHR33133:SF1">
    <property type="entry name" value="EXPRESSED PROTEIN-RELATED"/>
    <property type="match status" value="1"/>
</dbReference>
<protein>
    <submittedName>
        <fullName evidence="2">Uncharacterized protein</fullName>
    </submittedName>
</protein>
<feature type="transmembrane region" description="Helical" evidence="1">
    <location>
        <begin position="164"/>
        <end position="191"/>
    </location>
</feature>
<evidence type="ECO:0000313" key="3">
    <source>
        <dbReference type="Proteomes" id="UP000001514"/>
    </source>
</evidence>
<keyword evidence="1" id="KW-0472">Membrane</keyword>
<proteinExistence type="predicted"/>
<dbReference type="AlphaFoldDB" id="D8QV10"/>
<dbReference type="GO" id="GO:0016020">
    <property type="term" value="C:membrane"/>
    <property type="evidence" value="ECO:0000318"/>
    <property type="project" value="GO_Central"/>
</dbReference>